<reference evidence="2" key="1">
    <citation type="submission" date="2023-06" db="EMBL/GenBank/DDBJ databases">
        <title>Genome-scale phylogeny and comparative genomics of the fungal order Sordariales.</title>
        <authorList>
            <consortium name="Lawrence Berkeley National Laboratory"/>
            <person name="Hensen N."/>
            <person name="Bonometti L."/>
            <person name="Westerberg I."/>
            <person name="Brannstrom I.O."/>
            <person name="Guillou S."/>
            <person name="Cros-Aarteil S."/>
            <person name="Calhoun S."/>
            <person name="Haridas S."/>
            <person name="Kuo A."/>
            <person name="Mondo S."/>
            <person name="Pangilinan J."/>
            <person name="Riley R."/>
            <person name="Labutti K."/>
            <person name="Andreopoulos B."/>
            <person name="Lipzen A."/>
            <person name="Chen C."/>
            <person name="Yanf M."/>
            <person name="Daum C."/>
            <person name="Ng V."/>
            <person name="Clum A."/>
            <person name="Steindorff A."/>
            <person name="Ohm R."/>
            <person name="Martin F."/>
            <person name="Silar P."/>
            <person name="Natvig D."/>
            <person name="Lalanne C."/>
            <person name="Gautier V."/>
            <person name="Ament-Velasquez S.L."/>
            <person name="Kruys A."/>
            <person name="Hutchinson M.I."/>
            <person name="Powell A.J."/>
            <person name="Barry K."/>
            <person name="Miller A.N."/>
            <person name="Grigoriev I.V."/>
            <person name="Debuchy R."/>
            <person name="Gladieux P."/>
            <person name="Thoren M.H."/>
            <person name="Johannesson H."/>
        </authorList>
    </citation>
    <scope>NUCLEOTIDE SEQUENCE</scope>
    <source>
        <strain evidence="2">SMH4607-1</strain>
    </source>
</reference>
<protein>
    <submittedName>
        <fullName evidence="2">Uncharacterized protein</fullName>
    </submittedName>
</protein>
<accession>A0AA40DJE8</accession>
<dbReference type="Proteomes" id="UP001172102">
    <property type="component" value="Unassembled WGS sequence"/>
</dbReference>
<dbReference type="EMBL" id="JAUKUA010000007">
    <property type="protein sequence ID" value="KAK0705380.1"/>
    <property type="molecule type" value="Genomic_DNA"/>
</dbReference>
<proteinExistence type="predicted"/>
<feature type="region of interest" description="Disordered" evidence="1">
    <location>
        <begin position="105"/>
        <end position="152"/>
    </location>
</feature>
<dbReference type="AlphaFoldDB" id="A0AA40DJE8"/>
<feature type="compositionally biased region" description="Basic and acidic residues" evidence="1">
    <location>
        <begin position="133"/>
        <end position="152"/>
    </location>
</feature>
<keyword evidence="3" id="KW-1185">Reference proteome</keyword>
<feature type="region of interest" description="Disordered" evidence="1">
    <location>
        <begin position="1"/>
        <end position="62"/>
    </location>
</feature>
<evidence type="ECO:0000313" key="2">
    <source>
        <dbReference type="EMBL" id="KAK0705380.1"/>
    </source>
</evidence>
<organism evidence="2 3">
    <name type="scientific">Lasiosphaeris hirsuta</name>
    <dbReference type="NCBI Taxonomy" id="260670"/>
    <lineage>
        <taxon>Eukaryota</taxon>
        <taxon>Fungi</taxon>
        <taxon>Dikarya</taxon>
        <taxon>Ascomycota</taxon>
        <taxon>Pezizomycotina</taxon>
        <taxon>Sordariomycetes</taxon>
        <taxon>Sordariomycetidae</taxon>
        <taxon>Sordariales</taxon>
        <taxon>Lasiosphaeriaceae</taxon>
        <taxon>Lasiosphaeris</taxon>
    </lineage>
</organism>
<comment type="caution">
    <text evidence="2">The sequence shown here is derived from an EMBL/GenBank/DDBJ whole genome shotgun (WGS) entry which is preliminary data.</text>
</comment>
<evidence type="ECO:0000256" key="1">
    <source>
        <dbReference type="SAM" id="MobiDB-lite"/>
    </source>
</evidence>
<evidence type="ECO:0000313" key="3">
    <source>
        <dbReference type="Proteomes" id="UP001172102"/>
    </source>
</evidence>
<sequence length="390" mass="43392">MAIRRDMEIVTDKNMVAGQNEHKEANGIQDADDEAETVSAEKPDTSSRTSPHPRHPTPEDHIHSLSSTVELFLFDDGFVSDDEGPRETGRISPCTFAHWAQGTHHCHTHEELKPKISKTLPRRRPDTPAISNEPERDRTNIPRRDQLCESDGAKLTEEYDVPSDTTPVWTAPGVMPHRFMDGPKGAAFERMNPNAGRALRIARYGELNVPSIPASSRSGESFTLEEVQAALREHPDFLYDDIPGSEAESVIHRSYAIISQLAEEDRRLQAENFQLRSRLRERQSQLAAARAAVAHLAAATEARRRARIREHVGIHLRDLRYEIDQRFVTVSSAKGECGVLHEELARVETDIQEVCHEAGSEGVEDLVQEVKGLGIDGEVFLGGGKTSLTG</sequence>
<feature type="compositionally biased region" description="Basic and acidic residues" evidence="1">
    <location>
        <begin position="1"/>
        <end position="11"/>
    </location>
</feature>
<gene>
    <name evidence="2" type="ORF">B0H67DRAFT_382618</name>
</gene>
<name>A0AA40DJE8_9PEZI</name>